<gene>
    <name evidence="2" type="ordered locus">Hore_16410</name>
</gene>
<feature type="transmembrane region" description="Helical" evidence="1">
    <location>
        <begin position="518"/>
        <end position="536"/>
    </location>
</feature>
<dbReference type="InterPro" id="IPR043748">
    <property type="entry name" value="DUF5693"/>
</dbReference>
<sequence length="653" mass="74258">MEGLKKYQKMMFVFLAVIVIITLISSGERYRVERNNTGVDLIIDYKSLQSLVDIRESEGIQFFNELKSAGLNGVAVYENNVETLITEGKAHLLTGEDIDRLKFVTGNVTPVIEYIGKNYDLKGGAVLISDDNGVIDKLKTLAGDWKERYNTSYNKINGQAVIYFPDWKDSYLNLSVGFDRNMVSVLEGMNLKVIPRVSNNLPLEKSIPAWLNPDYIIFEGQEVTGYPGDLDNTVSFMQEENIKFGMIEPFIAYQKGAVDLAHRLNYDVIRVHSIQQEEMAKYSLNKVVNRYLRAVRERNVRILYLKPVIKESVPEKDLLQVNRLFIKTLSAKLVKSGYQPGKATPFNHFKTSRPLLILTGIGVILGFILLLTYLFPHLDIKLILYSGIIMVGGDLILTFLLPETLFRQLLALGASIVFPVLAVISQLLAGDSSQNLMVRYVKTTCITLIGALFVVTSLARTSFLLKVDQFRGVKISFLLPLLIIVYYYIREYIYGDKKLNWMTEIANIMDKNIKVKHIFYTGLLVLGGLVYIGRTGNYPFLPVPPWELILRERLEKLLYVRPRFKEFLIGHPFLYLGLFLKNRVKPGVMYLIIVVLASIGQVTVINTFGHTHTPLIISLIRVVHGLWLGLLIGIILAIACKWVYNKFIRPFHN</sequence>
<dbReference type="eggNOG" id="ENOG502Z8QQ">
    <property type="taxonomic scope" value="Bacteria"/>
</dbReference>
<dbReference type="AlphaFoldDB" id="B8CYM1"/>
<dbReference type="OrthoDB" id="3805529at2"/>
<feature type="transmembrane region" description="Helical" evidence="1">
    <location>
        <begin position="408"/>
        <end position="428"/>
    </location>
</feature>
<feature type="transmembrane region" description="Helical" evidence="1">
    <location>
        <begin position="471"/>
        <end position="489"/>
    </location>
</feature>
<dbReference type="Proteomes" id="UP000000719">
    <property type="component" value="Chromosome"/>
</dbReference>
<feature type="transmembrane region" description="Helical" evidence="1">
    <location>
        <begin position="440"/>
        <end position="459"/>
    </location>
</feature>
<evidence type="ECO:0000313" key="2">
    <source>
        <dbReference type="EMBL" id="ACL70390.1"/>
    </source>
</evidence>
<dbReference type="KEGG" id="hor:Hore_16410"/>
<keyword evidence="1" id="KW-0472">Membrane</keyword>
<proteinExistence type="predicted"/>
<feature type="transmembrane region" description="Helical" evidence="1">
    <location>
        <begin position="625"/>
        <end position="644"/>
    </location>
</feature>
<dbReference type="STRING" id="373903.Hore_16410"/>
<dbReference type="RefSeq" id="WP_012636573.1">
    <property type="nucleotide sequence ID" value="NC_011899.1"/>
</dbReference>
<keyword evidence="1" id="KW-0812">Transmembrane</keyword>
<feature type="transmembrane region" description="Helical" evidence="1">
    <location>
        <begin position="355"/>
        <end position="375"/>
    </location>
</feature>
<keyword evidence="1" id="KW-1133">Transmembrane helix</keyword>
<reference evidence="2 3" key="1">
    <citation type="journal article" date="2009" name="PLoS ONE">
        <title>Genome analysis of the anaerobic thermohalophilic bacterium Halothermothrix orenii.</title>
        <authorList>
            <person name="Mavromatis K."/>
            <person name="Ivanova N."/>
            <person name="Anderson I."/>
            <person name="Lykidis A."/>
            <person name="Hooper S.D."/>
            <person name="Sun H."/>
            <person name="Kunin V."/>
            <person name="Lapidus A."/>
            <person name="Hugenholtz P."/>
            <person name="Patel B."/>
            <person name="Kyrpides N.C."/>
        </authorList>
    </citation>
    <scope>NUCLEOTIDE SEQUENCE [LARGE SCALE GENOMIC DNA]</scope>
    <source>
        <strain evidence="3">H 168 / OCM 544 / DSM 9562</strain>
    </source>
</reference>
<keyword evidence="3" id="KW-1185">Reference proteome</keyword>
<evidence type="ECO:0000256" key="1">
    <source>
        <dbReference type="SAM" id="Phobius"/>
    </source>
</evidence>
<evidence type="ECO:0000313" key="3">
    <source>
        <dbReference type="Proteomes" id="UP000000719"/>
    </source>
</evidence>
<accession>B8CYM1</accession>
<protein>
    <submittedName>
        <fullName evidence="2">Uncharacterized protein</fullName>
    </submittedName>
</protein>
<dbReference type="Pfam" id="PF18949">
    <property type="entry name" value="DUF5693"/>
    <property type="match status" value="1"/>
</dbReference>
<dbReference type="HOGENOM" id="CLU_023389_0_0_9"/>
<dbReference type="EMBL" id="CP001098">
    <property type="protein sequence ID" value="ACL70390.1"/>
    <property type="molecule type" value="Genomic_DNA"/>
</dbReference>
<organism evidence="2 3">
    <name type="scientific">Halothermothrix orenii (strain H 168 / OCM 544 / DSM 9562)</name>
    <dbReference type="NCBI Taxonomy" id="373903"/>
    <lineage>
        <taxon>Bacteria</taxon>
        <taxon>Bacillati</taxon>
        <taxon>Bacillota</taxon>
        <taxon>Clostridia</taxon>
        <taxon>Halanaerobiales</taxon>
        <taxon>Halothermotrichaceae</taxon>
        <taxon>Halothermothrix</taxon>
    </lineage>
</organism>
<feature type="transmembrane region" description="Helical" evidence="1">
    <location>
        <begin position="382"/>
        <end position="402"/>
    </location>
</feature>
<feature type="transmembrane region" description="Helical" evidence="1">
    <location>
        <begin position="587"/>
        <end position="605"/>
    </location>
</feature>
<name>B8CYM1_HALOH</name>